<organism evidence="4 5">
    <name type="scientific">Hyphococcus aureus</name>
    <dbReference type="NCBI Taxonomy" id="2666033"/>
    <lineage>
        <taxon>Bacteria</taxon>
        <taxon>Pseudomonadati</taxon>
        <taxon>Pseudomonadota</taxon>
        <taxon>Alphaproteobacteria</taxon>
        <taxon>Parvularculales</taxon>
        <taxon>Parvularculaceae</taxon>
        <taxon>Hyphococcus</taxon>
    </lineage>
</organism>
<dbReference type="SUPFAM" id="SSF50129">
    <property type="entry name" value="GroES-like"/>
    <property type="match status" value="1"/>
</dbReference>
<gene>
    <name evidence="4" type="ORF">ACFMB1_05160</name>
</gene>
<keyword evidence="5" id="KW-1185">Reference proteome</keyword>
<comment type="caution">
    <text evidence="4">The sequence shown here is derived from an EMBL/GenBank/DDBJ whole genome shotgun (WGS) entry which is preliminary data.</text>
</comment>
<dbReference type="Gene3D" id="3.90.180.10">
    <property type="entry name" value="Medium-chain alcohol dehydrogenases, catalytic domain"/>
    <property type="match status" value="1"/>
</dbReference>
<dbReference type="Pfam" id="PF08240">
    <property type="entry name" value="ADH_N"/>
    <property type="match status" value="1"/>
</dbReference>
<proteinExistence type="predicted"/>
<dbReference type="PANTHER" id="PTHR48106">
    <property type="entry name" value="QUINONE OXIDOREDUCTASE PIG3-RELATED"/>
    <property type="match status" value="1"/>
</dbReference>
<name>A0ABW1KS99_9PROT</name>
<dbReference type="Gene3D" id="3.40.50.720">
    <property type="entry name" value="NAD(P)-binding Rossmann-like Domain"/>
    <property type="match status" value="1"/>
</dbReference>
<dbReference type="RefSeq" id="WP_379879744.1">
    <property type="nucleotide sequence ID" value="NZ_JBHPON010000001.1"/>
</dbReference>
<keyword evidence="2" id="KW-0560">Oxidoreductase</keyword>
<keyword evidence="1" id="KW-0521">NADP</keyword>
<dbReference type="SMART" id="SM00829">
    <property type="entry name" value="PKS_ER"/>
    <property type="match status" value="1"/>
</dbReference>
<evidence type="ECO:0000313" key="5">
    <source>
        <dbReference type="Proteomes" id="UP001596116"/>
    </source>
</evidence>
<dbReference type="InterPro" id="IPR047618">
    <property type="entry name" value="QOR-like"/>
</dbReference>
<dbReference type="Proteomes" id="UP001596116">
    <property type="component" value="Unassembled WGS sequence"/>
</dbReference>
<dbReference type="InterPro" id="IPR020843">
    <property type="entry name" value="ER"/>
</dbReference>
<dbReference type="InterPro" id="IPR013154">
    <property type="entry name" value="ADH-like_N"/>
</dbReference>
<reference evidence="4 5" key="1">
    <citation type="submission" date="2024-09" db="EMBL/GenBank/DDBJ databases">
        <authorList>
            <person name="Zhang Z.-H."/>
        </authorList>
    </citation>
    <scope>NUCLEOTIDE SEQUENCE [LARGE SCALE GENOMIC DNA]</scope>
    <source>
        <strain evidence="4 5">HHTR114</strain>
    </source>
</reference>
<dbReference type="InterPro" id="IPR013149">
    <property type="entry name" value="ADH-like_C"/>
</dbReference>
<dbReference type="InterPro" id="IPR036291">
    <property type="entry name" value="NAD(P)-bd_dom_sf"/>
</dbReference>
<dbReference type="InterPro" id="IPR011032">
    <property type="entry name" value="GroES-like_sf"/>
</dbReference>
<dbReference type="Pfam" id="PF00107">
    <property type="entry name" value="ADH_zinc_N"/>
    <property type="match status" value="1"/>
</dbReference>
<sequence length="323" mass="33874">MSKAVFLDDHGGPEGFSLRDHDLPAPGFGQIQLRHTAIGLNFIDIYQRKGLYPVELPAILGSEAAGVIEAVGEGASGFAPGDRVACLYSSGAYAERANCAAVMCAKVPDGVSDEQAAAVFLKGLTAEMLVRQVYPLKAGDTCLVHAAVGGVGTLLCQWAKHLGARVIAIVGSPEKESIARENGADEIIIRTQTDNIASDVRRLTGGKGVEVVYDSVGEATFEASLDSLALRGHMVTFGNASGPVPAVAPLELMRRGSLTLTRPSLFHYATPDRLPAMAATLFEMVAKGALKPKIERRFPLSDVAGAHRLLESGQSAGAIVLSV</sequence>
<protein>
    <submittedName>
        <fullName evidence="4">Quinone oxidoreductase family protein</fullName>
    </submittedName>
</protein>
<dbReference type="PANTHER" id="PTHR48106:SF13">
    <property type="entry name" value="QUINONE OXIDOREDUCTASE-RELATED"/>
    <property type="match status" value="1"/>
</dbReference>
<evidence type="ECO:0000313" key="4">
    <source>
        <dbReference type="EMBL" id="MFC6034921.1"/>
    </source>
</evidence>
<evidence type="ECO:0000256" key="2">
    <source>
        <dbReference type="ARBA" id="ARBA00023002"/>
    </source>
</evidence>
<feature type="domain" description="Enoyl reductase (ER)" evidence="3">
    <location>
        <begin position="11"/>
        <end position="321"/>
    </location>
</feature>
<dbReference type="CDD" id="cd05286">
    <property type="entry name" value="QOR2"/>
    <property type="match status" value="1"/>
</dbReference>
<evidence type="ECO:0000256" key="1">
    <source>
        <dbReference type="ARBA" id="ARBA00022857"/>
    </source>
</evidence>
<evidence type="ECO:0000259" key="3">
    <source>
        <dbReference type="SMART" id="SM00829"/>
    </source>
</evidence>
<dbReference type="EMBL" id="JBHPON010000001">
    <property type="protein sequence ID" value="MFC6034921.1"/>
    <property type="molecule type" value="Genomic_DNA"/>
</dbReference>
<accession>A0ABW1KS99</accession>
<dbReference type="SUPFAM" id="SSF51735">
    <property type="entry name" value="NAD(P)-binding Rossmann-fold domains"/>
    <property type="match status" value="1"/>
</dbReference>